<dbReference type="NCBIfam" id="TIGR01730">
    <property type="entry name" value="RND_mfp"/>
    <property type="match status" value="1"/>
</dbReference>
<dbReference type="AlphaFoldDB" id="A0A2D3WMM4"/>
<dbReference type="GO" id="GO:1990195">
    <property type="term" value="C:macrolide transmembrane transporter complex"/>
    <property type="evidence" value="ECO:0007669"/>
    <property type="project" value="InterPro"/>
</dbReference>
<dbReference type="GO" id="GO:0019898">
    <property type="term" value="C:extrinsic component of membrane"/>
    <property type="evidence" value="ECO:0007669"/>
    <property type="project" value="InterPro"/>
</dbReference>
<dbReference type="GO" id="GO:1990961">
    <property type="term" value="P:xenobiotic detoxification by transmembrane export across the plasma membrane"/>
    <property type="evidence" value="ECO:0007669"/>
    <property type="project" value="InterPro"/>
</dbReference>
<dbReference type="Gene3D" id="6.10.140.1990">
    <property type="match status" value="1"/>
</dbReference>
<sequence>MNPTPDSINHTLGLGSAKKSPLKKYIIIAAVVSMIAGGGWFWIKNQASSKTEYLTAPAVIKELTTTVSATGNLEPTNTIDVGIEVSGTITDVLVDYNDHVRQGQLMARLDTTKLSSAVTSSEAALLRYRANISAAKATLANAKNEYERVHKMYTSTGGNYPSKKEVDEADNALLSAKAGVDAAIAQSAQASAELETHQDNLRKAIVVSPIDGIVLERKVEPGQTVVAAMQTPVLFKMAKSLNTMKVIVSVDEADIGEVKERQTVTFTVDAYPDHRFKGVITQLRLNSVMVNGVVTYDAVVEVPNENLQLRPGMTATAQIITGVLPSALTVPNAALRFTPPLEKDAKEKTAQKSAHTNGKALWILREGKAEKIEVKVGKSDGISTAILGSALKPSDDVIIGIKEH</sequence>
<proteinExistence type="inferred from homology"/>
<feature type="coiled-coil region" evidence="3">
    <location>
        <begin position="125"/>
        <end position="152"/>
    </location>
</feature>
<dbReference type="GO" id="GO:1990281">
    <property type="term" value="C:efflux pump complex"/>
    <property type="evidence" value="ECO:0007669"/>
    <property type="project" value="TreeGrafter"/>
</dbReference>
<evidence type="ECO:0000259" key="6">
    <source>
        <dbReference type="Pfam" id="PF25973"/>
    </source>
</evidence>
<dbReference type="Pfam" id="PF25973">
    <property type="entry name" value="BSH_CzcB"/>
    <property type="match status" value="1"/>
</dbReference>
<keyword evidence="4" id="KW-0812">Transmembrane</keyword>
<dbReference type="SUPFAM" id="SSF111369">
    <property type="entry name" value="HlyD-like secretion proteins"/>
    <property type="match status" value="1"/>
</dbReference>
<dbReference type="Proteomes" id="UP000228859">
    <property type="component" value="Unassembled WGS sequence"/>
</dbReference>
<keyword evidence="4" id="KW-0472">Membrane</keyword>
<dbReference type="EMBL" id="DLUI01000132">
    <property type="protein sequence ID" value="DAB37803.1"/>
    <property type="molecule type" value="Genomic_DNA"/>
</dbReference>
<dbReference type="RefSeq" id="WP_294893831.1">
    <property type="nucleotide sequence ID" value="NZ_DLUI01000132.1"/>
</dbReference>
<evidence type="ECO:0000256" key="3">
    <source>
        <dbReference type="SAM" id="Coils"/>
    </source>
</evidence>
<keyword evidence="4" id="KW-1133">Transmembrane helix</keyword>
<evidence type="ECO:0000256" key="4">
    <source>
        <dbReference type="SAM" id="Phobius"/>
    </source>
</evidence>
<feature type="domain" description="CzcB-like barrel-sandwich hybrid" evidence="6">
    <location>
        <begin position="79"/>
        <end position="228"/>
    </location>
</feature>
<evidence type="ECO:0000313" key="8">
    <source>
        <dbReference type="Proteomes" id="UP000228859"/>
    </source>
</evidence>
<evidence type="ECO:0000256" key="1">
    <source>
        <dbReference type="ARBA" id="ARBA00009477"/>
    </source>
</evidence>
<feature type="domain" description="CusB-like beta-barrel" evidence="5">
    <location>
        <begin position="247"/>
        <end position="319"/>
    </location>
</feature>
<dbReference type="PANTHER" id="PTHR30469:SF33">
    <property type="entry name" value="SLR1207 PROTEIN"/>
    <property type="match status" value="1"/>
</dbReference>
<protein>
    <submittedName>
        <fullName evidence="7">Efflux transporter periplasmic adaptor subunit</fullName>
    </submittedName>
</protein>
<feature type="transmembrane region" description="Helical" evidence="4">
    <location>
        <begin position="25"/>
        <end position="43"/>
    </location>
</feature>
<organism evidence="7 8">
    <name type="scientific">Sulfuricurvum kujiense</name>
    <dbReference type="NCBI Taxonomy" id="148813"/>
    <lineage>
        <taxon>Bacteria</taxon>
        <taxon>Pseudomonadati</taxon>
        <taxon>Campylobacterota</taxon>
        <taxon>Epsilonproteobacteria</taxon>
        <taxon>Campylobacterales</taxon>
        <taxon>Sulfurimonadaceae</taxon>
        <taxon>Sulfuricurvum</taxon>
    </lineage>
</organism>
<comment type="similarity">
    <text evidence="1">Belongs to the membrane fusion protein (MFP) (TC 8.A.1) family.</text>
</comment>
<accession>A0A2D3WMM4</accession>
<gene>
    <name evidence="7" type="ORF">CFH83_09200</name>
</gene>
<dbReference type="GO" id="GO:0015562">
    <property type="term" value="F:efflux transmembrane transporter activity"/>
    <property type="evidence" value="ECO:0007669"/>
    <property type="project" value="TreeGrafter"/>
</dbReference>
<dbReference type="InterPro" id="IPR058792">
    <property type="entry name" value="Beta-barrel_RND_2"/>
</dbReference>
<dbReference type="Gene3D" id="2.40.30.170">
    <property type="match status" value="1"/>
</dbReference>
<evidence type="ECO:0000259" key="5">
    <source>
        <dbReference type="Pfam" id="PF25954"/>
    </source>
</evidence>
<evidence type="ECO:0000256" key="2">
    <source>
        <dbReference type="ARBA" id="ARBA00023054"/>
    </source>
</evidence>
<dbReference type="InterPro" id="IPR030190">
    <property type="entry name" value="MacA_alpha-hairpin_sf"/>
</dbReference>
<dbReference type="InterPro" id="IPR006143">
    <property type="entry name" value="RND_pump_MFP"/>
</dbReference>
<evidence type="ECO:0000313" key="7">
    <source>
        <dbReference type="EMBL" id="DAB37803.1"/>
    </source>
</evidence>
<dbReference type="Gene3D" id="2.40.50.100">
    <property type="match status" value="1"/>
</dbReference>
<dbReference type="InterPro" id="IPR058647">
    <property type="entry name" value="BSH_CzcB-like"/>
</dbReference>
<dbReference type="Pfam" id="PF25954">
    <property type="entry name" value="Beta-barrel_RND_2"/>
    <property type="match status" value="1"/>
</dbReference>
<keyword evidence="2 3" id="KW-0175">Coiled coil</keyword>
<dbReference type="PANTHER" id="PTHR30469">
    <property type="entry name" value="MULTIDRUG RESISTANCE PROTEIN MDTA"/>
    <property type="match status" value="1"/>
</dbReference>
<name>A0A2D3WMM4_9BACT</name>
<comment type="caution">
    <text evidence="7">The sequence shown here is derived from an EMBL/GenBank/DDBJ whole genome shotgun (WGS) entry which is preliminary data.</text>
</comment>
<dbReference type="GO" id="GO:0030313">
    <property type="term" value="C:cell envelope"/>
    <property type="evidence" value="ECO:0007669"/>
    <property type="project" value="UniProtKB-SubCell"/>
</dbReference>
<reference evidence="7 8" key="1">
    <citation type="journal article" date="2017" name="Front. Microbiol.">
        <title>Comparative Genomic Analysis of the Class Epsilonproteobacteria and Proposed Reclassification to Epsilonbacteraeota (phyl. nov.).</title>
        <authorList>
            <person name="Waite D.W."/>
            <person name="Vanwonterghem I."/>
            <person name="Rinke C."/>
            <person name="Parks D.H."/>
            <person name="Zhang Y."/>
            <person name="Takai K."/>
            <person name="Sievert S.M."/>
            <person name="Simon J."/>
            <person name="Campbell B.J."/>
            <person name="Hanson T.E."/>
            <person name="Woyke T."/>
            <person name="Klotz M.G."/>
            <person name="Hugenholtz P."/>
        </authorList>
    </citation>
    <scope>NUCLEOTIDE SEQUENCE [LARGE SCALE GENOMIC DNA]</scope>
    <source>
        <strain evidence="7">UBA12443</strain>
    </source>
</reference>